<feature type="compositionally biased region" description="Low complexity" evidence="1">
    <location>
        <begin position="378"/>
        <end position="393"/>
    </location>
</feature>
<proteinExistence type="predicted"/>
<name>A0ABR0GJ69_9PEZI</name>
<keyword evidence="3" id="KW-1185">Reference proteome</keyword>
<organism evidence="2 3">
    <name type="scientific">Podospora pseudocomata</name>
    <dbReference type="NCBI Taxonomy" id="2093779"/>
    <lineage>
        <taxon>Eukaryota</taxon>
        <taxon>Fungi</taxon>
        <taxon>Dikarya</taxon>
        <taxon>Ascomycota</taxon>
        <taxon>Pezizomycotina</taxon>
        <taxon>Sordariomycetes</taxon>
        <taxon>Sordariomycetidae</taxon>
        <taxon>Sordariales</taxon>
        <taxon>Podosporaceae</taxon>
        <taxon>Podospora</taxon>
    </lineage>
</organism>
<sequence length="639" mass="69729">MEGSFDLGDLMDLDRSFKPPVKEEKEKIPPLRNVAGHMFVPVSFDLTTATPLQGRMQRLEHILKSIEFHRQGSRENLYYMFDREKQRLINEAEEAENQLGQDYRPALTPQEEDSFLASVSAPADPNKDYNVKSEAVLPLKQVIRPEPADKPLPVREKTVRDLMFLIESSISELDSFENAMKGIKDKYAVYKATGSTVDGVRVSGDAVGSDKRHRGSGDHSLDVSGTPLASGEEKDLDLAKTFSELAKQESSATRQQGLITPRQVLLRSKHVPSSSPLSKIISLTEDETSLSSSTATPSAAQASLMPEQISHLSKKASPSAAQTSLTQKQTSVRSKKTLPLTTPGPLMTKVASMPSKKGTSSTTQSPLPAKTPSSPFETATASPRSTTPAPRRTIQNHTNITPQSGNSGLPRKQTYMLPTESSTKKKRSIKSSSLKPVAISPTPAVPSPSSLSTPTMVATRPNLPISSSSTGLDKLGSLSISNDPPQKRLADFLSPQHSGDDEAVGKRPPVKKSRPSIETASGAETETPPPGTGSSSTKRVVKKRVVKKKGMPPNSNCLATIFANASNVVGEEREGEKKKGYETLSPRARRAAQERQWREVKEEREREREEEEERKREVEGKRGFGREGGCVEVDERLCS</sequence>
<comment type="caution">
    <text evidence="2">The sequence shown here is derived from an EMBL/GenBank/DDBJ whole genome shotgun (WGS) entry which is preliminary data.</text>
</comment>
<dbReference type="EMBL" id="JAFFHA010000005">
    <property type="protein sequence ID" value="KAK4655718.1"/>
    <property type="molecule type" value="Genomic_DNA"/>
</dbReference>
<evidence type="ECO:0008006" key="4">
    <source>
        <dbReference type="Google" id="ProtNLM"/>
    </source>
</evidence>
<feature type="compositionally biased region" description="Polar residues" evidence="1">
    <location>
        <begin position="553"/>
        <end position="567"/>
    </location>
</feature>
<evidence type="ECO:0000313" key="2">
    <source>
        <dbReference type="EMBL" id="KAK4655718.1"/>
    </source>
</evidence>
<dbReference type="RefSeq" id="XP_062744693.1">
    <property type="nucleotide sequence ID" value="XM_062888785.1"/>
</dbReference>
<reference evidence="2 3" key="1">
    <citation type="journal article" date="2023" name="bioRxiv">
        <title>High-quality genome assemblies of four members of thePodospora anserinaspecies complex.</title>
        <authorList>
            <person name="Ament-Velasquez S.L."/>
            <person name="Vogan A.A."/>
            <person name="Wallerman O."/>
            <person name="Hartmann F."/>
            <person name="Gautier V."/>
            <person name="Silar P."/>
            <person name="Giraud T."/>
            <person name="Johannesson H."/>
        </authorList>
    </citation>
    <scope>NUCLEOTIDE SEQUENCE [LARGE SCALE GENOMIC DNA]</scope>
    <source>
        <strain evidence="2 3">CBS 415.72m</strain>
    </source>
</reference>
<dbReference type="GeneID" id="87908692"/>
<feature type="compositionally biased region" description="Basic and acidic residues" evidence="1">
    <location>
        <begin position="570"/>
        <end position="581"/>
    </location>
</feature>
<feature type="compositionally biased region" description="Polar residues" evidence="1">
    <location>
        <begin position="319"/>
        <end position="332"/>
    </location>
</feature>
<feature type="compositionally biased region" description="Polar residues" evidence="1">
    <location>
        <begin position="447"/>
        <end position="456"/>
    </location>
</feature>
<evidence type="ECO:0000313" key="3">
    <source>
        <dbReference type="Proteomes" id="UP001323405"/>
    </source>
</evidence>
<feature type="compositionally biased region" description="Basic and acidic residues" evidence="1">
    <location>
        <begin position="591"/>
        <end position="625"/>
    </location>
</feature>
<accession>A0ABR0GJ69</accession>
<evidence type="ECO:0000256" key="1">
    <source>
        <dbReference type="SAM" id="MobiDB-lite"/>
    </source>
</evidence>
<dbReference type="Proteomes" id="UP001323405">
    <property type="component" value="Unassembled WGS sequence"/>
</dbReference>
<gene>
    <name evidence="2" type="ORF">QC762_304890</name>
</gene>
<feature type="compositionally biased region" description="Basic residues" evidence="1">
    <location>
        <begin position="539"/>
        <end position="550"/>
    </location>
</feature>
<feature type="compositionally biased region" description="Polar residues" evidence="1">
    <location>
        <begin position="395"/>
        <end position="407"/>
    </location>
</feature>
<feature type="compositionally biased region" description="Polar residues" evidence="1">
    <location>
        <begin position="357"/>
        <end position="377"/>
    </location>
</feature>
<feature type="compositionally biased region" description="Low complexity" evidence="1">
    <location>
        <begin position="337"/>
        <end position="349"/>
    </location>
</feature>
<feature type="region of interest" description="Disordered" evidence="1">
    <location>
        <begin position="309"/>
        <end position="625"/>
    </location>
</feature>
<protein>
    <recommendedName>
        <fullName evidence="4">Inhibitor of growth protein N-terminal histone-binding domain-containing protein</fullName>
    </recommendedName>
</protein>
<feature type="region of interest" description="Disordered" evidence="1">
    <location>
        <begin position="200"/>
        <end position="232"/>
    </location>
</feature>